<evidence type="ECO:0000313" key="4">
    <source>
        <dbReference type="EMBL" id="TLP69357.1"/>
    </source>
</evidence>
<protein>
    <recommendedName>
        <fullName evidence="6">K Homology domain-containing protein</fullName>
    </recommendedName>
</protein>
<dbReference type="InterPro" id="IPR011010">
    <property type="entry name" value="DNA_brk_join_enz"/>
</dbReference>
<evidence type="ECO:0000256" key="1">
    <source>
        <dbReference type="PROSITE-ProRule" id="PRU00117"/>
    </source>
</evidence>
<keyword evidence="2" id="KW-0175">Coiled coil</keyword>
<sequence length="253" mass="28700">MPKRFAGLVLGRDGETVKQVRQALNTADRAEALLKAAQIELERLAEWEALAAGGSDSAKLHFDAVLKLAQARGYAYRSVSDMTEQDPHELASRILDVTNGGGSLASARALVGTVPEVFPTLVEMRDEYFELTTTRHLEKSERQYHRWKLPRRRAIKNFIEVVSERDGLGRPILLPLDRITPDHALAFRNWWAGRVAKEGMDLETPNKDFGHLAEMFNTWTKLKKRPLTNPFSGLRFDNKRNKNKTKHPPFSLT</sequence>
<feature type="region of interest" description="Disordered" evidence="3">
    <location>
        <begin position="230"/>
        <end position="253"/>
    </location>
</feature>
<name>A0ABY2V1F5_9RHOB</name>
<dbReference type="EMBL" id="VAUA01000001">
    <property type="protein sequence ID" value="TLP69357.1"/>
    <property type="molecule type" value="Genomic_DNA"/>
</dbReference>
<organism evidence="4 5">
    <name type="scientific">Parasedimentitalea maritima</name>
    <dbReference type="NCBI Taxonomy" id="2578117"/>
    <lineage>
        <taxon>Bacteria</taxon>
        <taxon>Pseudomonadati</taxon>
        <taxon>Pseudomonadota</taxon>
        <taxon>Alphaproteobacteria</taxon>
        <taxon>Rhodobacterales</taxon>
        <taxon>Paracoccaceae</taxon>
        <taxon>Parasedimentitalea</taxon>
    </lineage>
</organism>
<accession>A0ABY2V1F5</accession>
<dbReference type="SUPFAM" id="SSF56349">
    <property type="entry name" value="DNA breaking-rejoining enzymes"/>
    <property type="match status" value="1"/>
</dbReference>
<evidence type="ECO:0000313" key="5">
    <source>
        <dbReference type="Proteomes" id="UP000305041"/>
    </source>
</evidence>
<reference evidence="4 5" key="1">
    <citation type="submission" date="2019-05" db="EMBL/GenBank/DDBJ databases">
        <title>Draft genome sequence of Pelagicola sp. DSW4-44.</title>
        <authorList>
            <person name="Oh J."/>
        </authorList>
    </citation>
    <scope>NUCLEOTIDE SEQUENCE [LARGE SCALE GENOMIC DNA]</scope>
    <source>
        <strain evidence="4 5">DSW4-44</strain>
    </source>
</reference>
<comment type="caution">
    <text evidence="4">The sequence shown here is derived from an EMBL/GenBank/DDBJ whole genome shotgun (WGS) entry which is preliminary data.</text>
</comment>
<evidence type="ECO:0000256" key="2">
    <source>
        <dbReference type="SAM" id="Coils"/>
    </source>
</evidence>
<dbReference type="PROSITE" id="PS50084">
    <property type="entry name" value="KH_TYPE_1"/>
    <property type="match status" value="1"/>
</dbReference>
<keyword evidence="1" id="KW-0694">RNA-binding</keyword>
<feature type="coiled-coil region" evidence="2">
    <location>
        <begin position="20"/>
        <end position="47"/>
    </location>
</feature>
<dbReference type="Proteomes" id="UP000305041">
    <property type="component" value="Unassembled WGS sequence"/>
</dbReference>
<proteinExistence type="predicted"/>
<evidence type="ECO:0000256" key="3">
    <source>
        <dbReference type="SAM" id="MobiDB-lite"/>
    </source>
</evidence>
<gene>
    <name evidence="4" type="ORF">FEE96_03485</name>
</gene>
<keyword evidence="5" id="KW-1185">Reference proteome</keyword>
<evidence type="ECO:0008006" key="6">
    <source>
        <dbReference type="Google" id="ProtNLM"/>
    </source>
</evidence>